<dbReference type="RefSeq" id="WP_415866751.1">
    <property type="nucleotide sequence ID" value="NZ_CP134537.1"/>
</dbReference>
<reference evidence="3 4" key="1">
    <citation type="submission" date="2023-09" db="EMBL/GenBank/DDBJ databases">
        <title>Thalassobella suaedae gen. nov., sp. nov., a marine bacterium of the family Flavobacteriaceae isolated from a halophyte Suaeda japonica.</title>
        <authorList>
            <person name="Lee S.Y."/>
            <person name="Hwang C.Y."/>
        </authorList>
    </citation>
    <scope>NUCLEOTIDE SEQUENCE [LARGE SCALE GENOMIC DNA]</scope>
    <source>
        <strain evidence="3 4">HL-DH14</strain>
    </source>
</reference>
<protein>
    <recommendedName>
        <fullName evidence="1">DNA 3'-5' helicase II</fullName>
    </recommendedName>
</protein>
<dbReference type="Pfam" id="PF13538">
    <property type="entry name" value="UvrD_C_2"/>
    <property type="match status" value="1"/>
</dbReference>
<dbReference type="Gene3D" id="3.40.50.300">
    <property type="entry name" value="P-loop containing nucleotide triphosphate hydrolases"/>
    <property type="match status" value="2"/>
</dbReference>
<evidence type="ECO:0000313" key="3">
    <source>
        <dbReference type="EMBL" id="WNH10493.1"/>
    </source>
</evidence>
<dbReference type="InterPro" id="IPR027417">
    <property type="entry name" value="P-loop_NTPase"/>
</dbReference>
<keyword evidence="3" id="KW-0547">Nucleotide-binding</keyword>
<dbReference type="EMBL" id="CP134537">
    <property type="protein sequence ID" value="WNH10493.1"/>
    <property type="molecule type" value="Genomic_DNA"/>
</dbReference>
<gene>
    <name evidence="3" type="ORF">RHP51_07510</name>
</gene>
<dbReference type="InterPro" id="IPR000212">
    <property type="entry name" value="DNA_helicase_UvrD/REP"/>
</dbReference>
<evidence type="ECO:0000259" key="2">
    <source>
        <dbReference type="Pfam" id="PF13538"/>
    </source>
</evidence>
<dbReference type="PANTHER" id="PTHR11070:SF2">
    <property type="entry name" value="ATP-DEPENDENT DNA HELICASE SRS2"/>
    <property type="match status" value="1"/>
</dbReference>
<dbReference type="InterPro" id="IPR027785">
    <property type="entry name" value="UvrD-like_helicase_C"/>
</dbReference>
<proteinExistence type="predicted"/>
<dbReference type="Proteomes" id="UP001302806">
    <property type="component" value="Chromosome"/>
</dbReference>
<accession>A0ABY9XXQ4</accession>
<name>A0ABY9XXQ4_9FLAO</name>
<dbReference type="GO" id="GO:0005524">
    <property type="term" value="F:ATP binding"/>
    <property type="evidence" value="ECO:0007669"/>
    <property type="project" value="UniProtKB-KW"/>
</dbReference>
<organism evidence="3 4">
    <name type="scientific">Thalassobellus suaedae</name>
    <dbReference type="NCBI Taxonomy" id="3074124"/>
    <lineage>
        <taxon>Bacteria</taxon>
        <taxon>Pseudomonadati</taxon>
        <taxon>Bacteroidota</taxon>
        <taxon>Flavobacteriia</taxon>
        <taxon>Flavobacteriales</taxon>
        <taxon>Flavobacteriaceae</taxon>
        <taxon>Thalassobellus</taxon>
    </lineage>
</organism>
<sequence length="723" mass="83396">MIEKNINESLLKNDPSAVSLIRYLHELDAELSFLDSAIYHQFPIYPEADSDSTVSANVLFISKTHGLFIFQCLNKLRGVEIQLEEHEDDLAEIDTMIYAKLLKDSPKLKKDRRNLKLDINSSIFINDEDSEDVYQSEFNILNSKHDVKVLIDSAYDENLLTDSEFKDLKATLEGSKVIVKPKKRGLKDAKDFKNSKGAILSHIENEISNFDSEQKRAALFIVDGAQRIRGLAGSGKTIILAMKAAMIHLNQPEANILYTYYTKNLNDVVKRYITKFYRQFADRDPDWEKINIMHAWGGQRLEGVYYNACKLNNVASINLTEARRMSRLDPFEVVCEDLIKNKLKKQYDYSLIDEAQDFPPQFYRLCRKITEKNRVVWAYDDFQNILNIDLQDEKETFGKDENDEYYVDFSKAKDDLRDLILHTCYRTPRKSLITAFSLGLGVYNNNESDEIQMIQRLESNEHWESLGFEVVSGDSENGSEMIIDRPNSNSSSIKNELLGSDEILKVFKADGRKEEIEFVIDSIKSDLAKEMCPEDISVICMDNRNARDFFKYLEERLDEEDIKSFNLFNAPTTNKSYKVPDHVTLSTIYNAKGNESGSIYIIGIDTVFRDKDNIVERNKIFTAMTRSLAWVTLSGVGGSVQHCIDEIELLKKNNYQMHFVQPSEDDVKTIRQGISSRQKLLNDFERFAQKKSEETGLAKEEVVKQLKIDWEKENSKKDDSFEL</sequence>
<dbReference type="PANTHER" id="PTHR11070">
    <property type="entry name" value="UVRD / RECB / PCRA DNA HELICASE FAMILY MEMBER"/>
    <property type="match status" value="1"/>
</dbReference>
<feature type="domain" description="UvrD-like helicase C-terminal" evidence="2">
    <location>
        <begin position="582"/>
        <end position="633"/>
    </location>
</feature>
<evidence type="ECO:0000256" key="1">
    <source>
        <dbReference type="ARBA" id="ARBA00034923"/>
    </source>
</evidence>
<dbReference type="SUPFAM" id="SSF52540">
    <property type="entry name" value="P-loop containing nucleoside triphosphate hydrolases"/>
    <property type="match status" value="1"/>
</dbReference>
<evidence type="ECO:0000313" key="4">
    <source>
        <dbReference type="Proteomes" id="UP001302806"/>
    </source>
</evidence>
<keyword evidence="3" id="KW-0067">ATP-binding</keyword>